<accession>A0A1D2VME5</accession>
<name>A0A1D2VME5_9ASCO</name>
<dbReference type="RefSeq" id="XP_020049087.1">
    <property type="nucleotide sequence ID" value="XM_020192611.1"/>
</dbReference>
<dbReference type="AlphaFoldDB" id="A0A1D2VME5"/>
<proteinExistence type="predicted"/>
<gene>
    <name evidence="1" type="ORF">ASCRUDRAFT_74251</name>
</gene>
<protein>
    <submittedName>
        <fullName evidence="1">Uncharacterized protein</fullName>
    </submittedName>
</protein>
<sequence>MDEENRSGLQCEKIKHWFVTDLIVRSLTLGLNATLQIQSKHSPDLVMIPPTTLYTIF</sequence>
<organism evidence="1 2">
    <name type="scientific">Ascoidea rubescens DSM 1968</name>
    <dbReference type="NCBI Taxonomy" id="1344418"/>
    <lineage>
        <taxon>Eukaryota</taxon>
        <taxon>Fungi</taxon>
        <taxon>Dikarya</taxon>
        <taxon>Ascomycota</taxon>
        <taxon>Saccharomycotina</taxon>
        <taxon>Saccharomycetes</taxon>
        <taxon>Ascoideaceae</taxon>
        <taxon>Ascoidea</taxon>
    </lineage>
</organism>
<dbReference type="GeneID" id="30966247"/>
<reference evidence="2" key="1">
    <citation type="submission" date="2016-05" db="EMBL/GenBank/DDBJ databases">
        <title>Comparative genomics of biotechnologically important yeasts.</title>
        <authorList>
            <consortium name="DOE Joint Genome Institute"/>
            <person name="Riley R."/>
            <person name="Haridas S."/>
            <person name="Wolfe K.H."/>
            <person name="Lopes M.R."/>
            <person name="Hittinger C.T."/>
            <person name="Goker M."/>
            <person name="Salamov A."/>
            <person name="Wisecaver J."/>
            <person name="Long T.M."/>
            <person name="Aerts A.L."/>
            <person name="Barry K."/>
            <person name="Choi C."/>
            <person name="Clum A."/>
            <person name="Coughlan A.Y."/>
            <person name="Deshpande S."/>
            <person name="Douglass A.P."/>
            <person name="Hanson S.J."/>
            <person name="Klenk H.-P."/>
            <person name="Labutti K."/>
            <person name="Lapidus A."/>
            <person name="Lindquist E."/>
            <person name="Lipzen A."/>
            <person name="Meier-Kolthoff J.P."/>
            <person name="Ohm R.A."/>
            <person name="Otillar R.P."/>
            <person name="Pangilinan J."/>
            <person name="Peng Y."/>
            <person name="Rokas A."/>
            <person name="Rosa C.A."/>
            <person name="Scheuner C."/>
            <person name="Sibirny A.A."/>
            <person name="Slot J.C."/>
            <person name="Stielow J.B."/>
            <person name="Sun H."/>
            <person name="Kurtzman C.P."/>
            <person name="Blackwell M."/>
            <person name="Grigoriev I.V."/>
            <person name="Jeffries T.W."/>
        </authorList>
    </citation>
    <scope>NUCLEOTIDE SEQUENCE [LARGE SCALE GENOMIC DNA]</scope>
    <source>
        <strain evidence="2">DSM 1968</strain>
    </source>
</reference>
<dbReference type="EMBL" id="KV454476">
    <property type="protein sequence ID" value="ODV62780.1"/>
    <property type="molecule type" value="Genomic_DNA"/>
</dbReference>
<dbReference type="Proteomes" id="UP000095038">
    <property type="component" value="Unassembled WGS sequence"/>
</dbReference>
<evidence type="ECO:0000313" key="1">
    <source>
        <dbReference type="EMBL" id="ODV62780.1"/>
    </source>
</evidence>
<keyword evidence="2" id="KW-1185">Reference proteome</keyword>
<evidence type="ECO:0000313" key="2">
    <source>
        <dbReference type="Proteomes" id="UP000095038"/>
    </source>
</evidence>
<dbReference type="InParanoid" id="A0A1D2VME5"/>